<feature type="repeat" description="WD" evidence="3">
    <location>
        <begin position="846"/>
        <end position="869"/>
    </location>
</feature>
<evidence type="ECO:0000259" key="5">
    <source>
        <dbReference type="PROSITE" id="PS50197"/>
    </source>
</evidence>
<dbReference type="SUPFAM" id="SSF81837">
    <property type="entry name" value="BEACH domain"/>
    <property type="match status" value="1"/>
</dbReference>
<dbReference type="OrthoDB" id="26681at2759"/>
<dbReference type="CDD" id="cd06071">
    <property type="entry name" value="Beach"/>
    <property type="match status" value="1"/>
</dbReference>
<keyword evidence="8" id="KW-1185">Reference proteome</keyword>
<dbReference type="InterPro" id="IPR001680">
    <property type="entry name" value="WD40_rpt"/>
</dbReference>
<dbReference type="PANTHER" id="PTHR13743:SF112">
    <property type="entry name" value="BEACH DOMAIN-CONTAINING PROTEIN"/>
    <property type="match status" value="1"/>
</dbReference>
<dbReference type="InterPro" id="IPR000409">
    <property type="entry name" value="BEACH_dom"/>
</dbReference>
<dbReference type="Gene3D" id="2.130.10.10">
    <property type="entry name" value="YVTN repeat-like/Quinoprotein amine dehydrogenase"/>
    <property type="match status" value="1"/>
</dbReference>
<evidence type="ECO:0000313" key="7">
    <source>
        <dbReference type="EMBL" id="MQL68998.1"/>
    </source>
</evidence>
<dbReference type="Pfam" id="PF20426">
    <property type="entry name" value="NBCH_WD40"/>
    <property type="match status" value="1"/>
</dbReference>
<dbReference type="PROSITE" id="PS50082">
    <property type="entry name" value="WD_REPEATS_2"/>
    <property type="match status" value="1"/>
</dbReference>
<dbReference type="SMART" id="SM00320">
    <property type="entry name" value="WD40"/>
    <property type="match status" value="5"/>
</dbReference>
<dbReference type="InterPro" id="IPR023362">
    <property type="entry name" value="PH-BEACH_dom"/>
</dbReference>
<dbReference type="PANTHER" id="PTHR13743">
    <property type="entry name" value="BEIGE/BEACH-RELATED"/>
    <property type="match status" value="1"/>
</dbReference>
<dbReference type="InterPro" id="IPR015943">
    <property type="entry name" value="WD40/YVTN_repeat-like_dom_sf"/>
</dbReference>
<protein>
    <submittedName>
        <fullName evidence="7">Uncharacterized protein</fullName>
    </submittedName>
</protein>
<keyword evidence="1 3" id="KW-0853">WD repeat</keyword>
<keyword evidence="2" id="KW-0677">Repeat</keyword>
<evidence type="ECO:0000256" key="2">
    <source>
        <dbReference type="ARBA" id="ARBA00022737"/>
    </source>
</evidence>
<dbReference type="InterPro" id="IPR011993">
    <property type="entry name" value="PH-like_dom_sf"/>
</dbReference>
<sequence length="1158" mass="128830">MCGYAYADQPVRSGHVEQPERSSHGVADEMRYIKASKSDRLKQLEGLRIKIDELCLVELNQKKGLEDEFEMNMSAILSSDDSPWSANPFPNEAIKHWKLDKTEDSLRRRPKLRRNYHFDEGLCHPPATNQLQSNNPAMESHTALGTLPEQMKHFLRKGACGITEEGRSDTEDANNSGELAPSMNDSLETEGPGIPREHKDLLDVQDKNDASHGDAEANKVVLSILCVLITPKRKLAGHLAVMRDAVHFSSKFLVEGSGGSSIFKHFHVLSNGDPSKHDQLGGSHKQKHHKEPGNVGMDCEKGSLVDITDPRCKNIKQHRRWNISKVKAVHWTRYLLQYTAIEIFFNDSTAPVFLNFASSNDAKDVGILIVSSRNESLFPKGSSRDKGGIISFVDRRVAVELAETARESWRRREISNFEYLMILNTLAGRSYNDLTQYPIFPWVLADYSSEKLDFNKSSTFRDLSKPVGALDLKRFQVFEDRYHNFCDPDIPSFYYGSHYSSMGIVLFYLLRSEPFTALHRALQGGKFDHADRLFQSIESTYRNCLSNTSDVKELIPEFFYFPEFLINSNSYHLGVKQDGEPLNDVSLPPWAKGSPEEFIYRNREALESEFVSSNLHQWIDLIFGYKQRGKPAIEAANVFYYLTYEGAVDLETMDDELQRSAIEDQIANFGQTPIQLFRKKHPRRGPPIPIAHPLYFAPASITLTSMMSHTAQSSSPVLFLDLLDSNIIVVNKELTLSVKMWLTTQLQSGGNFTFSSAQDPFFGIGSDALPPRKIGTPVAENFENGRQCFATIQTPTENYLISCGNWENSFQVASLNDGKTIQSVRQHKDLVSCISDTIACNIFIYVTVTSDGSILATGSYDTTVMLWEIFRGGSREKRVSNAQTELSCNDHVIDESPFHILCGHDDIITCLFVSIELNIVISGSKDGTCIFHTLREGRYVRSIRHPSGCALSKLVASQNGRVVIYAENDLSLHMYSINGKHIASSESNGRLNCIELSSCGDFLVCAGDHGQILLRSMYSLEMVRKYEGSGKIITSLVVTPEECFLAGTKDGSLLVYSIENPQLRRGSLPRNIKPKDPLQAGLSGSGNQNSANSGSDRPSWLGFGPSDPSRGNLSGPLRSDRSGSAGLGGIAEPGPVRRGSARTGAIRGPTASSELAVF</sequence>
<reference evidence="7" key="1">
    <citation type="submission" date="2017-07" db="EMBL/GenBank/DDBJ databases">
        <title>Taro Niue Genome Assembly and Annotation.</title>
        <authorList>
            <person name="Atibalentja N."/>
            <person name="Keating K."/>
            <person name="Fields C.J."/>
        </authorList>
    </citation>
    <scope>NUCLEOTIDE SEQUENCE</scope>
    <source>
        <strain evidence="7">Niue_2</strain>
        <tissue evidence="7">Leaf</tissue>
    </source>
</reference>
<proteinExistence type="predicted"/>
<feature type="domain" description="BEACH-type PH" evidence="6">
    <location>
        <begin position="215"/>
        <end position="370"/>
    </location>
</feature>
<dbReference type="CDD" id="cd01201">
    <property type="entry name" value="PH_BEACH"/>
    <property type="match status" value="1"/>
</dbReference>
<evidence type="ECO:0000313" key="8">
    <source>
        <dbReference type="Proteomes" id="UP000652761"/>
    </source>
</evidence>
<dbReference type="EMBL" id="NMUH01000027">
    <property type="protein sequence ID" value="MQL68998.1"/>
    <property type="molecule type" value="Genomic_DNA"/>
</dbReference>
<feature type="domain" description="BEACH" evidence="5">
    <location>
        <begin position="394"/>
        <end position="684"/>
    </location>
</feature>
<feature type="region of interest" description="Disordered" evidence="4">
    <location>
        <begin position="164"/>
        <end position="197"/>
    </location>
</feature>
<feature type="region of interest" description="Disordered" evidence="4">
    <location>
        <begin position="1"/>
        <end position="25"/>
    </location>
</feature>
<dbReference type="AlphaFoldDB" id="A0A843TAJ8"/>
<name>A0A843TAJ8_COLES</name>
<dbReference type="SUPFAM" id="SSF50729">
    <property type="entry name" value="PH domain-like"/>
    <property type="match status" value="1"/>
</dbReference>
<dbReference type="PROSITE" id="PS00678">
    <property type="entry name" value="WD_REPEATS_1"/>
    <property type="match status" value="1"/>
</dbReference>
<dbReference type="Pfam" id="PF02138">
    <property type="entry name" value="Beach"/>
    <property type="match status" value="1"/>
</dbReference>
<organism evidence="7 8">
    <name type="scientific">Colocasia esculenta</name>
    <name type="common">Wild taro</name>
    <name type="synonym">Arum esculentum</name>
    <dbReference type="NCBI Taxonomy" id="4460"/>
    <lineage>
        <taxon>Eukaryota</taxon>
        <taxon>Viridiplantae</taxon>
        <taxon>Streptophyta</taxon>
        <taxon>Embryophyta</taxon>
        <taxon>Tracheophyta</taxon>
        <taxon>Spermatophyta</taxon>
        <taxon>Magnoliopsida</taxon>
        <taxon>Liliopsida</taxon>
        <taxon>Araceae</taxon>
        <taxon>Aroideae</taxon>
        <taxon>Colocasieae</taxon>
        <taxon>Colocasia</taxon>
    </lineage>
</organism>
<accession>A0A843TAJ8</accession>
<dbReference type="InterPro" id="IPR046851">
    <property type="entry name" value="NBCH_WD40"/>
</dbReference>
<evidence type="ECO:0000256" key="1">
    <source>
        <dbReference type="ARBA" id="ARBA00022574"/>
    </source>
</evidence>
<dbReference type="SUPFAM" id="SSF50978">
    <property type="entry name" value="WD40 repeat-like"/>
    <property type="match status" value="1"/>
</dbReference>
<feature type="region of interest" description="Disordered" evidence="4">
    <location>
        <begin position="1065"/>
        <end position="1158"/>
    </location>
</feature>
<dbReference type="Pfam" id="PF14844">
    <property type="entry name" value="PH_BEACH"/>
    <property type="match status" value="1"/>
</dbReference>
<evidence type="ECO:0000259" key="6">
    <source>
        <dbReference type="PROSITE" id="PS51783"/>
    </source>
</evidence>
<dbReference type="Gene3D" id="2.30.29.30">
    <property type="entry name" value="Pleckstrin-homology domain (PH domain)/Phosphotyrosine-binding domain (PTB)"/>
    <property type="match status" value="1"/>
</dbReference>
<dbReference type="InterPro" id="IPR036372">
    <property type="entry name" value="BEACH_dom_sf"/>
</dbReference>
<feature type="compositionally biased region" description="Basic and acidic residues" evidence="4">
    <location>
        <begin position="14"/>
        <end position="25"/>
    </location>
</feature>
<dbReference type="InterPro" id="IPR019775">
    <property type="entry name" value="WD40_repeat_CS"/>
</dbReference>
<dbReference type="InterPro" id="IPR036322">
    <property type="entry name" value="WD40_repeat_dom_sf"/>
</dbReference>
<dbReference type="Proteomes" id="UP000652761">
    <property type="component" value="Unassembled WGS sequence"/>
</dbReference>
<dbReference type="InterPro" id="IPR050865">
    <property type="entry name" value="BEACH_Domain"/>
</dbReference>
<dbReference type="PROSITE" id="PS51783">
    <property type="entry name" value="PH_BEACH"/>
    <property type="match status" value="1"/>
</dbReference>
<evidence type="ECO:0000256" key="3">
    <source>
        <dbReference type="PROSITE-ProRule" id="PRU00221"/>
    </source>
</evidence>
<gene>
    <name evidence="7" type="ORF">Taro_001305</name>
</gene>
<dbReference type="Gene3D" id="1.10.1540.10">
    <property type="entry name" value="BEACH domain"/>
    <property type="match status" value="1"/>
</dbReference>
<comment type="caution">
    <text evidence="7">The sequence shown here is derived from an EMBL/GenBank/DDBJ whole genome shotgun (WGS) entry which is preliminary data.</text>
</comment>
<evidence type="ECO:0000256" key="4">
    <source>
        <dbReference type="SAM" id="MobiDB-lite"/>
    </source>
</evidence>
<dbReference type="SMART" id="SM01026">
    <property type="entry name" value="Beach"/>
    <property type="match status" value="1"/>
</dbReference>
<dbReference type="FunFam" id="1.10.1540.10:FF:000001">
    <property type="entry name" value="neurobeachin isoform X1"/>
    <property type="match status" value="1"/>
</dbReference>
<feature type="region of interest" description="Disordered" evidence="4">
    <location>
        <begin position="274"/>
        <end position="295"/>
    </location>
</feature>
<dbReference type="PROSITE" id="PS50197">
    <property type="entry name" value="BEACH"/>
    <property type="match status" value="1"/>
</dbReference>
<feature type="compositionally biased region" description="Low complexity" evidence="4">
    <location>
        <begin position="1079"/>
        <end position="1095"/>
    </location>
</feature>